<dbReference type="Proteomes" id="UP000008827">
    <property type="component" value="Chromosome 16"/>
</dbReference>
<sequence>MILISSKSFAPSKSSRRKAIPFLIFHKHQHAACQIKCFHLRHFLPRMNNPN</sequence>
<reference evidence="1" key="3">
    <citation type="submission" date="2018-07" db="EMBL/GenBank/DDBJ databases">
        <title>WGS assembly of Glycine max.</title>
        <authorList>
            <person name="Schmutz J."/>
            <person name="Cannon S."/>
            <person name="Schlueter J."/>
            <person name="Ma J."/>
            <person name="Mitros T."/>
            <person name="Nelson W."/>
            <person name="Hyten D."/>
            <person name="Song Q."/>
            <person name="Thelen J."/>
            <person name="Cheng J."/>
            <person name="Xu D."/>
            <person name="Hellsten U."/>
            <person name="May G."/>
            <person name="Yu Y."/>
            <person name="Sakurai T."/>
            <person name="Umezawa T."/>
            <person name="Bhattacharyya M."/>
            <person name="Sandhu D."/>
            <person name="Valliyodan B."/>
            <person name="Lindquist E."/>
            <person name="Peto M."/>
            <person name="Grant D."/>
            <person name="Shu S."/>
            <person name="Goodstein D."/>
            <person name="Barry K."/>
            <person name="Futrell-Griggs M."/>
            <person name="Abernathy B."/>
            <person name="Du J."/>
            <person name="Tian Z."/>
            <person name="Zhu L."/>
            <person name="Gill N."/>
            <person name="Joshi T."/>
            <person name="Libault M."/>
            <person name="Sethuraman A."/>
            <person name="Zhang X."/>
            <person name="Shinozaki K."/>
            <person name="Nguyen H."/>
            <person name="Wing R."/>
            <person name="Cregan P."/>
            <person name="Specht J."/>
            <person name="Grimwood J."/>
            <person name="Rokhsar D."/>
            <person name="Stacey G."/>
            <person name="Shoemaker R."/>
            <person name="Jackson S."/>
        </authorList>
    </citation>
    <scope>NUCLEOTIDE SEQUENCE</scope>
    <source>
        <tissue evidence="1">Callus</tissue>
    </source>
</reference>
<dbReference type="InParanoid" id="A0A0R0FTV8"/>
<organism evidence="1">
    <name type="scientific">Glycine max</name>
    <name type="common">Soybean</name>
    <name type="synonym">Glycine hispida</name>
    <dbReference type="NCBI Taxonomy" id="3847"/>
    <lineage>
        <taxon>Eukaryota</taxon>
        <taxon>Viridiplantae</taxon>
        <taxon>Streptophyta</taxon>
        <taxon>Embryophyta</taxon>
        <taxon>Tracheophyta</taxon>
        <taxon>Spermatophyta</taxon>
        <taxon>Magnoliopsida</taxon>
        <taxon>eudicotyledons</taxon>
        <taxon>Gunneridae</taxon>
        <taxon>Pentapetalae</taxon>
        <taxon>rosids</taxon>
        <taxon>fabids</taxon>
        <taxon>Fabales</taxon>
        <taxon>Fabaceae</taxon>
        <taxon>Papilionoideae</taxon>
        <taxon>50 kb inversion clade</taxon>
        <taxon>NPAAA clade</taxon>
        <taxon>indigoferoid/millettioid clade</taxon>
        <taxon>Phaseoleae</taxon>
        <taxon>Glycine</taxon>
        <taxon>Glycine subgen. Soja</taxon>
    </lineage>
</organism>
<gene>
    <name evidence="1" type="ORF">GLYMA_16G016800</name>
</gene>
<dbReference type="EMBL" id="CM000849">
    <property type="protein sequence ID" value="KRH06328.1"/>
    <property type="molecule type" value="Genomic_DNA"/>
</dbReference>
<protein>
    <submittedName>
        <fullName evidence="1 2">Uncharacterized protein</fullName>
    </submittedName>
</protein>
<name>A0A0R0FTV8_SOYBN</name>
<evidence type="ECO:0000313" key="3">
    <source>
        <dbReference type="Proteomes" id="UP000008827"/>
    </source>
</evidence>
<keyword evidence="3" id="KW-1185">Reference proteome</keyword>
<dbReference type="EnsemblPlants" id="KRH06328">
    <property type="protein sequence ID" value="KRH06328"/>
    <property type="gene ID" value="GLYMA_16G016800"/>
</dbReference>
<evidence type="ECO:0000313" key="1">
    <source>
        <dbReference type="EMBL" id="KRH06328.1"/>
    </source>
</evidence>
<proteinExistence type="predicted"/>
<evidence type="ECO:0000313" key="2">
    <source>
        <dbReference type="EnsemblPlants" id="KRH06328"/>
    </source>
</evidence>
<dbReference type="AlphaFoldDB" id="A0A0R0FTV8"/>
<reference evidence="2" key="2">
    <citation type="submission" date="2018-02" db="UniProtKB">
        <authorList>
            <consortium name="EnsemblPlants"/>
        </authorList>
    </citation>
    <scope>IDENTIFICATION</scope>
    <source>
        <strain evidence="2">Williams 82</strain>
    </source>
</reference>
<dbReference type="Gramene" id="KRH06328">
    <property type="protein sequence ID" value="KRH06328"/>
    <property type="gene ID" value="GLYMA_16G016800"/>
</dbReference>
<accession>A0A0R0FTV8</accession>
<reference evidence="1 2" key="1">
    <citation type="journal article" date="2010" name="Nature">
        <title>Genome sequence of the palaeopolyploid soybean.</title>
        <authorList>
            <person name="Schmutz J."/>
            <person name="Cannon S.B."/>
            <person name="Schlueter J."/>
            <person name="Ma J."/>
            <person name="Mitros T."/>
            <person name="Nelson W."/>
            <person name="Hyten D.L."/>
            <person name="Song Q."/>
            <person name="Thelen J.J."/>
            <person name="Cheng J."/>
            <person name="Xu D."/>
            <person name="Hellsten U."/>
            <person name="May G.D."/>
            <person name="Yu Y."/>
            <person name="Sakurai T."/>
            <person name="Umezawa T."/>
            <person name="Bhattacharyya M.K."/>
            <person name="Sandhu D."/>
            <person name="Valliyodan B."/>
            <person name="Lindquist E."/>
            <person name="Peto M."/>
            <person name="Grant D."/>
            <person name="Shu S."/>
            <person name="Goodstein D."/>
            <person name="Barry K."/>
            <person name="Futrell-Griggs M."/>
            <person name="Abernathy B."/>
            <person name="Du J."/>
            <person name="Tian Z."/>
            <person name="Zhu L."/>
            <person name="Gill N."/>
            <person name="Joshi T."/>
            <person name="Libault M."/>
            <person name="Sethuraman A."/>
            <person name="Zhang X.-C."/>
            <person name="Shinozaki K."/>
            <person name="Nguyen H.T."/>
            <person name="Wing R.A."/>
            <person name="Cregan P."/>
            <person name="Specht J."/>
            <person name="Grimwood J."/>
            <person name="Rokhsar D."/>
            <person name="Stacey G."/>
            <person name="Shoemaker R.C."/>
            <person name="Jackson S.A."/>
        </authorList>
    </citation>
    <scope>NUCLEOTIDE SEQUENCE [LARGE SCALE GENOMIC DNA]</scope>
    <source>
        <strain evidence="2">cv. Williams 82</strain>
        <tissue evidence="1">Callus</tissue>
    </source>
</reference>